<evidence type="ECO:0000256" key="6">
    <source>
        <dbReference type="ARBA" id="ARBA00022573"/>
    </source>
</evidence>
<dbReference type="KEGG" id="amij:EQM06_07940"/>
<evidence type="ECO:0000256" key="3">
    <source>
        <dbReference type="ARBA" id="ARBA00007110"/>
    </source>
</evidence>
<dbReference type="RefSeq" id="WP_128745822.1">
    <property type="nucleotide sequence ID" value="NZ_CP035281.1"/>
</dbReference>
<dbReference type="OrthoDB" id="9781491at2"/>
<dbReference type="EC" id="2.4.2.21" evidence="4 11"/>
<dbReference type="FunFam" id="3.40.50.10210:FF:000001">
    <property type="entry name" value="Nicotinate-nucleotide--dimethylbenzimidazole phosphoribosyltransferase"/>
    <property type="match status" value="1"/>
</dbReference>
<dbReference type="PANTHER" id="PTHR43463">
    <property type="entry name" value="NICOTINATE-NUCLEOTIDE--DIMETHYLBENZIMIDAZOLE PHOSPHORIBOSYLTRANSFERASE"/>
    <property type="match status" value="1"/>
</dbReference>
<dbReference type="UniPathway" id="UPA00061">
    <property type="reaction ID" value="UER00516"/>
</dbReference>
<reference evidence="12 13" key="1">
    <citation type="submission" date="2019-01" db="EMBL/GenBank/DDBJ databases">
        <title>Draft genomes of a novel of Aminipila strains.</title>
        <authorList>
            <person name="Ma S."/>
        </authorList>
    </citation>
    <scope>NUCLEOTIDE SEQUENCE [LARGE SCALE GENOMIC DNA]</scope>
    <source>
        <strain evidence="13">JN-39</strain>
    </source>
</reference>
<comment type="similarity">
    <text evidence="3 11">Belongs to the CobT family.</text>
</comment>
<dbReference type="HAMAP" id="MF_00230">
    <property type="entry name" value="CobT"/>
    <property type="match status" value="1"/>
</dbReference>
<gene>
    <name evidence="11 12" type="primary">cobT</name>
    <name evidence="12" type="ORF">EQM06_07940</name>
</gene>
<dbReference type="InterPro" id="IPR023195">
    <property type="entry name" value="Nict_dMeBzImd_PRibTrfase_N"/>
</dbReference>
<evidence type="ECO:0000256" key="2">
    <source>
        <dbReference type="ARBA" id="ARBA00005049"/>
    </source>
</evidence>
<comment type="function">
    <text evidence="1 11">Catalyzes the synthesis of alpha-ribazole-5'-phosphate from nicotinate mononucleotide (NAMN) and 5,6-dimethylbenzimidazole (DMB).</text>
</comment>
<evidence type="ECO:0000256" key="8">
    <source>
        <dbReference type="ARBA" id="ARBA00022679"/>
    </source>
</evidence>
<dbReference type="AlphaFoldDB" id="A0A410PWB4"/>
<evidence type="ECO:0000256" key="4">
    <source>
        <dbReference type="ARBA" id="ARBA00011991"/>
    </source>
</evidence>
<comment type="catalytic activity">
    <reaction evidence="10 11">
        <text>5,6-dimethylbenzimidazole + nicotinate beta-D-ribonucleotide = alpha-ribazole 5'-phosphate + nicotinate + H(+)</text>
        <dbReference type="Rhea" id="RHEA:11196"/>
        <dbReference type="ChEBI" id="CHEBI:15378"/>
        <dbReference type="ChEBI" id="CHEBI:15890"/>
        <dbReference type="ChEBI" id="CHEBI:32544"/>
        <dbReference type="ChEBI" id="CHEBI:57502"/>
        <dbReference type="ChEBI" id="CHEBI:57918"/>
        <dbReference type="EC" id="2.4.2.21"/>
    </reaction>
</comment>
<dbReference type="NCBIfam" id="TIGR03160">
    <property type="entry name" value="cobT_DBIPRT"/>
    <property type="match status" value="1"/>
</dbReference>
<evidence type="ECO:0000256" key="11">
    <source>
        <dbReference type="HAMAP-Rule" id="MF_00230"/>
    </source>
</evidence>
<sequence>MKTLDEVLKGIKGADQEALEEAQKHMDGLIKPLGSLGKLETMAVKMAGITGKVKNQVEKKCSIVMVADNGICEEGVAGSPQDITLIQGMNMTKGICGMGVLSAHAGADIKVVDIGIMSDYNNDKVYNRKIKYGTDNFAKGPAMSREEAIKAMEVGIEMVELAVSEGYQLIGTGEMGIGNTSSTSAVFMAMTGESAENAVGKGGGLTDEALVHKKQVISHALQLNHPNSKDPIDVVAKVGGLDIAGMAGCFLGAAYFRAPIVIDGVISALSAYVAAQMNPLVKDFIFSSHKSQEPVYDLIFKELGMEPILEMDMRLGEGTGCALAFHIISAACAVMNNMATFDDIKYDDSYRIDIRK</sequence>
<name>A0A410PWB4_9FIRM</name>
<dbReference type="CDD" id="cd02439">
    <property type="entry name" value="DMB-PRT_CobT"/>
    <property type="match status" value="1"/>
</dbReference>
<comment type="pathway">
    <text evidence="2 11">Nucleoside biosynthesis; alpha-ribazole biosynthesis; alpha-ribazole from 5,6-dimethylbenzimidazole: step 1/2.</text>
</comment>
<keyword evidence="13" id="KW-1185">Reference proteome</keyword>
<evidence type="ECO:0000256" key="7">
    <source>
        <dbReference type="ARBA" id="ARBA00022676"/>
    </source>
</evidence>
<protein>
    <recommendedName>
        <fullName evidence="5 11">Nicotinate-nucleotide--dimethylbenzimidazole phosphoribosyltransferase</fullName>
        <shortName evidence="11">NN:DBI PRT</shortName>
        <ecNumber evidence="4 11">2.4.2.21</ecNumber>
    </recommendedName>
    <alternativeName>
        <fullName evidence="9 11">N(1)-alpha-phosphoribosyltransferase</fullName>
    </alternativeName>
</protein>
<accession>A0A410PWB4</accession>
<keyword evidence="8 11" id="KW-0808">Transferase</keyword>
<evidence type="ECO:0000256" key="1">
    <source>
        <dbReference type="ARBA" id="ARBA00002197"/>
    </source>
</evidence>
<dbReference type="InterPro" id="IPR003200">
    <property type="entry name" value="Nict_dMeBzImd_PRibTrfase"/>
</dbReference>
<keyword evidence="7 11" id="KW-0328">Glycosyltransferase</keyword>
<dbReference type="GO" id="GO:0009236">
    <property type="term" value="P:cobalamin biosynthetic process"/>
    <property type="evidence" value="ECO:0007669"/>
    <property type="project" value="UniProtKB-UniRule"/>
</dbReference>
<feature type="active site" description="Proton acceptor" evidence="11">
    <location>
        <position position="317"/>
    </location>
</feature>
<dbReference type="PANTHER" id="PTHR43463:SF1">
    <property type="entry name" value="NICOTINATE-NUCLEOTIDE--DIMETHYLBENZIMIDAZOLE PHOSPHORIBOSYLTRANSFERASE"/>
    <property type="match status" value="1"/>
</dbReference>
<dbReference type="GO" id="GO:0008939">
    <property type="term" value="F:nicotinate-nucleotide-dimethylbenzimidazole phosphoribosyltransferase activity"/>
    <property type="evidence" value="ECO:0007669"/>
    <property type="project" value="UniProtKB-UniRule"/>
</dbReference>
<evidence type="ECO:0000256" key="5">
    <source>
        <dbReference type="ARBA" id="ARBA00015486"/>
    </source>
</evidence>
<dbReference type="NCBIfam" id="NF000996">
    <property type="entry name" value="PRK00105.1"/>
    <property type="match status" value="1"/>
</dbReference>
<evidence type="ECO:0000313" key="12">
    <source>
        <dbReference type="EMBL" id="QAT43176.1"/>
    </source>
</evidence>
<evidence type="ECO:0000313" key="13">
    <source>
        <dbReference type="Proteomes" id="UP000287601"/>
    </source>
</evidence>
<organism evidence="12 13">
    <name type="scientific">Aminipila luticellarii</name>
    <dbReference type="NCBI Taxonomy" id="2507160"/>
    <lineage>
        <taxon>Bacteria</taxon>
        <taxon>Bacillati</taxon>
        <taxon>Bacillota</taxon>
        <taxon>Clostridia</taxon>
        <taxon>Peptostreptococcales</taxon>
        <taxon>Anaerovoracaceae</taxon>
        <taxon>Aminipila</taxon>
    </lineage>
</organism>
<dbReference type="EMBL" id="CP035281">
    <property type="protein sequence ID" value="QAT43176.1"/>
    <property type="molecule type" value="Genomic_DNA"/>
</dbReference>
<dbReference type="Pfam" id="PF02277">
    <property type="entry name" value="DBI_PRT"/>
    <property type="match status" value="1"/>
</dbReference>
<evidence type="ECO:0000256" key="9">
    <source>
        <dbReference type="ARBA" id="ARBA00030686"/>
    </source>
</evidence>
<evidence type="ECO:0000256" key="10">
    <source>
        <dbReference type="ARBA" id="ARBA00047340"/>
    </source>
</evidence>
<dbReference type="SUPFAM" id="SSF52733">
    <property type="entry name" value="Nicotinate mononucleotide:5,6-dimethylbenzimidazole phosphoribosyltransferase (CobT)"/>
    <property type="match status" value="1"/>
</dbReference>
<proteinExistence type="inferred from homology"/>
<dbReference type="Gene3D" id="3.40.50.10210">
    <property type="match status" value="1"/>
</dbReference>
<dbReference type="InterPro" id="IPR017846">
    <property type="entry name" value="Nict_dMeBzImd_PRibTrfase_bact"/>
</dbReference>
<keyword evidence="6 11" id="KW-0169">Cobalamin biosynthesis</keyword>
<dbReference type="Proteomes" id="UP000287601">
    <property type="component" value="Chromosome"/>
</dbReference>
<dbReference type="Gene3D" id="1.10.1610.10">
    <property type="match status" value="1"/>
</dbReference>
<dbReference type="InterPro" id="IPR036087">
    <property type="entry name" value="Nict_dMeBzImd_PRibTrfase_sf"/>
</dbReference>